<keyword evidence="5" id="KW-1185">Reference proteome</keyword>
<dbReference type="PANTHER" id="PTHR24373:SF378">
    <property type="entry name" value="FI03225P-RELATED"/>
    <property type="match status" value="1"/>
</dbReference>
<dbReference type="InterPro" id="IPR032675">
    <property type="entry name" value="LRR_dom_sf"/>
</dbReference>
<dbReference type="GO" id="GO:0005615">
    <property type="term" value="C:extracellular space"/>
    <property type="evidence" value="ECO:0007669"/>
    <property type="project" value="TreeGrafter"/>
</dbReference>
<comment type="caution">
    <text evidence="4">The sequence shown here is derived from an EMBL/GenBank/DDBJ whole genome shotgun (WGS) entry which is preliminary data.</text>
</comment>
<proteinExistence type="predicted"/>
<keyword evidence="3" id="KW-0677">Repeat</keyword>
<dbReference type="PROSITE" id="PS51450">
    <property type="entry name" value="LRR"/>
    <property type="match status" value="2"/>
</dbReference>
<evidence type="ECO:0000313" key="5">
    <source>
        <dbReference type="Proteomes" id="UP000719412"/>
    </source>
</evidence>
<dbReference type="GO" id="GO:0031012">
    <property type="term" value="C:extracellular matrix"/>
    <property type="evidence" value="ECO:0007669"/>
    <property type="project" value="TreeGrafter"/>
</dbReference>
<evidence type="ECO:0000256" key="1">
    <source>
        <dbReference type="ARBA" id="ARBA00022614"/>
    </source>
</evidence>
<reference evidence="4" key="2">
    <citation type="submission" date="2021-08" db="EMBL/GenBank/DDBJ databases">
        <authorList>
            <person name="Eriksson T."/>
        </authorList>
    </citation>
    <scope>NUCLEOTIDE SEQUENCE</scope>
    <source>
        <strain evidence="4">Stoneville</strain>
        <tissue evidence="4">Whole head</tissue>
    </source>
</reference>
<dbReference type="EMBL" id="JABDTM020029534">
    <property type="protein sequence ID" value="KAH0807918.1"/>
    <property type="molecule type" value="Genomic_DNA"/>
</dbReference>
<dbReference type="InterPro" id="IPR001611">
    <property type="entry name" value="Leu-rich_rpt"/>
</dbReference>
<name>A0A8J6H601_TENMO</name>
<evidence type="ECO:0000313" key="4">
    <source>
        <dbReference type="EMBL" id="KAH0807918.1"/>
    </source>
</evidence>
<dbReference type="InterPro" id="IPR003591">
    <property type="entry name" value="Leu-rich_rpt_typical-subtyp"/>
</dbReference>
<evidence type="ECO:0000256" key="2">
    <source>
        <dbReference type="ARBA" id="ARBA00022729"/>
    </source>
</evidence>
<dbReference type="Pfam" id="PF13306">
    <property type="entry name" value="LRR_5"/>
    <property type="match status" value="1"/>
</dbReference>
<organism evidence="4 5">
    <name type="scientific">Tenebrio molitor</name>
    <name type="common">Yellow mealworm beetle</name>
    <dbReference type="NCBI Taxonomy" id="7067"/>
    <lineage>
        <taxon>Eukaryota</taxon>
        <taxon>Metazoa</taxon>
        <taxon>Ecdysozoa</taxon>
        <taxon>Arthropoda</taxon>
        <taxon>Hexapoda</taxon>
        <taxon>Insecta</taxon>
        <taxon>Pterygota</taxon>
        <taxon>Neoptera</taxon>
        <taxon>Endopterygota</taxon>
        <taxon>Coleoptera</taxon>
        <taxon>Polyphaga</taxon>
        <taxon>Cucujiformia</taxon>
        <taxon>Tenebrionidae</taxon>
        <taxon>Tenebrio</taxon>
    </lineage>
</organism>
<protein>
    <submittedName>
        <fullName evidence="4">Uncharacterized protein</fullName>
    </submittedName>
</protein>
<keyword evidence="2" id="KW-0732">Signal</keyword>
<accession>A0A8J6H601</accession>
<dbReference type="InterPro" id="IPR026906">
    <property type="entry name" value="LRR_5"/>
</dbReference>
<dbReference type="InterPro" id="IPR050328">
    <property type="entry name" value="Dev_Immune_Receptor"/>
</dbReference>
<dbReference type="AlphaFoldDB" id="A0A8J6H601"/>
<sequence length="761" mass="88136">MIHNEKLQKIPKGLFKNTPKLKTLTLRNNEIQDLTWDEFEGLTNLEELNIAQNRISSFDADKMATNFPNLKGLYIESNPPPCKEKEAFVNQLKTKLKKLVEITLILLGSFLISYAQCKNIWGYDLPTVYNVTLEQGKPLQLQHNYTKLQLMDLNDLHHLKKEYFGGLKSLTHLAIIDCNLQEVDEDTFYEIDSLKELAIVFNSKFSHLPMNLFKNARNLEKLFLFANNITGLTWDEFEGLSSLRELHIGHNKISSFDADKIAKNMPNLSIFYSETGSTESKKKDFAFQLESKLNHSLQQSTTLITDITLFMFPINSLHFAVKESTWFVKLPAVVFVLFLLKQIHCRSLWDADFPEVWDVTLEEGKPIQLPKNYEYTKVQIRGLNGTIYSDSFSQLGVSDLRIQVTDITKIEDGALCSSPTLKTLEVNFYSINATPTLTKNVFENCNKLEELLLGFALNNGPHHINQNALEDLSSLKGLHFQAYNVTHLKKDFLKIPNTVTTLCFSYCSIQEIDSDTFEDLTNLETIVMIHNDKLRKIPKGLFKNTPKLKTLTLRNNRIQNLKWDEFEGLANLEILNIAQNRIWCFDADKISTNFPNLKSLYIELNPLPCKEREPFVNQLKTKMKKLVDVEYNFSSGFPTHFWTLTDLKNLNLMYLDLHHLKKEYFGGLKSVTHLCIVDCNLQQVDEDTFYELDSLKELATVFNKKFSHLPMNLFKNARNLEKLFLFENKITDLTWDEFEGLSSLRELHINHNKFFLFDSYI</sequence>
<dbReference type="Gene3D" id="3.80.10.10">
    <property type="entry name" value="Ribonuclease Inhibitor"/>
    <property type="match status" value="4"/>
</dbReference>
<reference evidence="4" key="1">
    <citation type="journal article" date="2020" name="J Insects Food Feed">
        <title>The yellow mealworm (Tenebrio molitor) genome: a resource for the emerging insects as food and feed industry.</title>
        <authorList>
            <person name="Eriksson T."/>
            <person name="Andere A."/>
            <person name="Kelstrup H."/>
            <person name="Emery V."/>
            <person name="Picard C."/>
        </authorList>
    </citation>
    <scope>NUCLEOTIDE SEQUENCE</scope>
    <source>
        <strain evidence="4">Stoneville</strain>
        <tissue evidence="4">Whole head</tissue>
    </source>
</reference>
<evidence type="ECO:0000256" key="3">
    <source>
        <dbReference type="ARBA" id="ARBA00022737"/>
    </source>
</evidence>
<dbReference type="SUPFAM" id="SSF52058">
    <property type="entry name" value="L domain-like"/>
    <property type="match status" value="3"/>
</dbReference>
<gene>
    <name evidence="4" type="ORF">GEV33_014873</name>
</gene>
<dbReference type="Pfam" id="PF13855">
    <property type="entry name" value="LRR_8"/>
    <property type="match status" value="4"/>
</dbReference>
<keyword evidence="1" id="KW-0433">Leucine-rich repeat</keyword>
<dbReference type="Proteomes" id="UP000719412">
    <property type="component" value="Unassembled WGS sequence"/>
</dbReference>
<dbReference type="PANTHER" id="PTHR24373">
    <property type="entry name" value="SLIT RELATED LEUCINE-RICH REPEAT NEURONAL PROTEIN"/>
    <property type="match status" value="1"/>
</dbReference>
<dbReference type="SMART" id="SM00369">
    <property type="entry name" value="LRR_TYP"/>
    <property type="match status" value="8"/>
</dbReference>